<dbReference type="Proteomes" id="UP001152320">
    <property type="component" value="Chromosome 19"/>
</dbReference>
<sequence>MFPFTENEKIFIRHLKQKYKEHYDNIQTIPYVKDKLYSISTVFVEGGMEYYTGSNWQKMNSYNEIAVIPPGTSKRSFILGGAGHGKSTLTLQYAYDWCNEVRNSFSSSFEIMILLRLRQLVGIQSVYTAIRRFILPKHSRLKEIDIKDIMENSSSVLLIFDGLDEYPQQDLSQNSDVTKILLSRIFPNFEVVVTSRYLPQHFSERIKRFRLTGFNEQARQRYIRRAITNEESKSQTIMQTLHKNPVTEYFCQVPLFFVMSAHMSHEDKEFSSLKTVTGFFKYMIKCFHMHMRNKLDDANVQHFFLYEKDHRELDLIAFRGLSGEQGRTVWTKEYLCERLGESFYQQYKRIGVLVEEDILEDDPTYHDSVKTQTQVSFCHKLFCEWYAAHYVTYVARSDTVNLQEFLKRVNQAGNQYMYRFACGINFEAAEKLIMYVKSKPDGNKFATLCLMEQEDKIESFLDIVKDLLSKKIELHKDINNFRQRFTLQLLETASRKNVSQNI</sequence>
<dbReference type="PANTHER" id="PTHR46312:SF2">
    <property type="entry name" value="NUCLEOTIDE-BINDING OLIGOMERIZATION DOMAIN-CONTAINING PROTEIN 2-LIKE"/>
    <property type="match status" value="1"/>
</dbReference>
<evidence type="ECO:0000259" key="1">
    <source>
        <dbReference type="PROSITE" id="PS50837"/>
    </source>
</evidence>
<name>A0A9Q0YMK5_HOLLE</name>
<dbReference type="InterPro" id="IPR027417">
    <property type="entry name" value="P-loop_NTPase"/>
</dbReference>
<comment type="caution">
    <text evidence="2">The sequence shown here is derived from an EMBL/GenBank/DDBJ whole genome shotgun (WGS) entry which is preliminary data.</text>
</comment>
<evidence type="ECO:0000313" key="3">
    <source>
        <dbReference type="Proteomes" id="UP001152320"/>
    </source>
</evidence>
<feature type="domain" description="NACHT" evidence="1">
    <location>
        <begin position="74"/>
        <end position="196"/>
    </location>
</feature>
<protein>
    <submittedName>
        <fullName evidence="2">Nucleotide-binding oligomerization domain-containing protein 2</fullName>
    </submittedName>
</protein>
<accession>A0A9Q0YMK5</accession>
<dbReference type="PANTHER" id="PTHR46312">
    <property type="entry name" value="NACHT DOMAIN-CONTAINING PROTEIN"/>
    <property type="match status" value="1"/>
</dbReference>
<organism evidence="2 3">
    <name type="scientific">Holothuria leucospilota</name>
    <name type="common">Black long sea cucumber</name>
    <name type="synonym">Mertensiothuria leucospilota</name>
    <dbReference type="NCBI Taxonomy" id="206669"/>
    <lineage>
        <taxon>Eukaryota</taxon>
        <taxon>Metazoa</taxon>
        <taxon>Echinodermata</taxon>
        <taxon>Eleutherozoa</taxon>
        <taxon>Echinozoa</taxon>
        <taxon>Holothuroidea</taxon>
        <taxon>Aspidochirotacea</taxon>
        <taxon>Aspidochirotida</taxon>
        <taxon>Holothuriidae</taxon>
        <taxon>Holothuria</taxon>
    </lineage>
</organism>
<dbReference type="Gene3D" id="3.40.50.300">
    <property type="entry name" value="P-loop containing nucleotide triphosphate hydrolases"/>
    <property type="match status" value="1"/>
</dbReference>
<dbReference type="PROSITE" id="PS50837">
    <property type="entry name" value="NACHT"/>
    <property type="match status" value="1"/>
</dbReference>
<dbReference type="EMBL" id="JAIZAY010000019">
    <property type="protein sequence ID" value="KAJ8023399.1"/>
    <property type="molecule type" value="Genomic_DNA"/>
</dbReference>
<gene>
    <name evidence="2" type="ORF">HOLleu_35834</name>
</gene>
<dbReference type="AlphaFoldDB" id="A0A9Q0YMK5"/>
<proteinExistence type="predicted"/>
<reference evidence="2" key="1">
    <citation type="submission" date="2021-10" db="EMBL/GenBank/DDBJ databases">
        <title>Tropical sea cucumber genome reveals ecological adaptation and Cuvierian tubules defense mechanism.</title>
        <authorList>
            <person name="Chen T."/>
        </authorList>
    </citation>
    <scope>NUCLEOTIDE SEQUENCE</scope>
    <source>
        <strain evidence="2">Nanhai2018</strain>
        <tissue evidence="2">Muscle</tissue>
    </source>
</reference>
<dbReference type="Pfam" id="PF05729">
    <property type="entry name" value="NACHT"/>
    <property type="match status" value="1"/>
</dbReference>
<dbReference type="InterPro" id="IPR007111">
    <property type="entry name" value="NACHT_NTPase"/>
</dbReference>
<evidence type="ECO:0000313" key="2">
    <source>
        <dbReference type="EMBL" id="KAJ8023399.1"/>
    </source>
</evidence>
<dbReference type="SUPFAM" id="SSF52540">
    <property type="entry name" value="P-loop containing nucleoside triphosphate hydrolases"/>
    <property type="match status" value="1"/>
</dbReference>
<dbReference type="OrthoDB" id="427518at2759"/>
<keyword evidence="3" id="KW-1185">Reference proteome</keyword>